<evidence type="ECO:0000313" key="2">
    <source>
        <dbReference type="Proteomes" id="UP001562457"/>
    </source>
</evidence>
<keyword evidence="2" id="KW-1185">Reference proteome</keyword>
<dbReference type="Gene3D" id="3.90.1720.70">
    <property type="match status" value="1"/>
</dbReference>
<gene>
    <name evidence="1" type="ORF">NHP164001_21270</name>
</gene>
<accession>A0ABQ0D782</accession>
<comment type="caution">
    <text evidence="1">The sequence shown here is derived from an EMBL/GenBank/DDBJ whole genome shotgun (WGS) entry which is preliminary data.</text>
</comment>
<evidence type="ECO:0000313" key="1">
    <source>
        <dbReference type="EMBL" id="GAB0174100.1"/>
    </source>
</evidence>
<organism evidence="1 2">
    <name type="scientific">Helicobacter trogontum</name>
    <dbReference type="NCBI Taxonomy" id="50960"/>
    <lineage>
        <taxon>Bacteria</taxon>
        <taxon>Pseudomonadati</taxon>
        <taxon>Campylobacterota</taxon>
        <taxon>Epsilonproteobacteria</taxon>
        <taxon>Campylobacterales</taxon>
        <taxon>Helicobacteraceae</taxon>
        <taxon>Helicobacter</taxon>
    </lineage>
</organism>
<sequence>MIISGWSNAGGHITLWSGKDKKFLDYDPNLYNNYLLYRNIIVTKLYFWELK</sequence>
<protein>
    <recommendedName>
        <fullName evidence="3">Peptidase C39-like domain-containing protein</fullName>
    </recommendedName>
</protein>
<name>A0ABQ0D782_9HELI</name>
<reference evidence="1 2" key="1">
    <citation type="submission" date="2024-06" db="EMBL/GenBank/DDBJ databases">
        <title>Draft genome sequence of Helicobacter trogontum NHP16-4001.</title>
        <authorList>
            <person name="Rimbara E."/>
            <person name="Suzuki M."/>
        </authorList>
    </citation>
    <scope>NUCLEOTIDE SEQUENCE [LARGE SCALE GENOMIC DNA]</scope>
    <source>
        <strain evidence="1 2">NHP16-4001</strain>
    </source>
</reference>
<evidence type="ECO:0008006" key="3">
    <source>
        <dbReference type="Google" id="ProtNLM"/>
    </source>
</evidence>
<dbReference type="Proteomes" id="UP001562457">
    <property type="component" value="Unassembled WGS sequence"/>
</dbReference>
<proteinExistence type="predicted"/>
<dbReference type="EMBL" id="BAAFHN010000143">
    <property type="protein sequence ID" value="GAB0174100.1"/>
    <property type="molecule type" value="Genomic_DNA"/>
</dbReference>